<reference evidence="10 11" key="1">
    <citation type="journal article" date="2012" name="Proc. Natl. Acad. Sci. U.S.A.">
        <title>Comparative genomics of Ceriporiopsis subvermispora and Phanerochaete chrysosporium provide insight into selective ligninolysis.</title>
        <authorList>
            <person name="Fernandez-Fueyo E."/>
            <person name="Ruiz-Duenas F.J."/>
            <person name="Ferreira P."/>
            <person name="Floudas D."/>
            <person name="Hibbett D.S."/>
            <person name="Canessa P."/>
            <person name="Larrondo L.F."/>
            <person name="James T.Y."/>
            <person name="Seelenfreund D."/>
            <person name="Lobos S."/>
            <person name="Polanco R."/>
            <person name="Tello M."/>
            <person name="Honda Y."/>
            <person name="Watanabe T."/>
            <person name="Watanabe T."/>
            <person name="Ryu J.S."/>
            <person name="Kubicek C.P."/>
            <person name="Schmoll M."/>
            <person name="Gaskell J."/>
            <person name="Hammel K.E."/>
            <person name="St John F.J."/>
            <person name="Vanden Wymelenberg A."/>
            <person name="Sabat G."/>
            <person name="Splinter BonDurant S."/>
            <person name="Syed K."/>
            <person name="Yadav J.S."/>
            <person name="Doddapaneni H."/>
            <person name="Subramanian V."/>
            <person name="Lavin J.L."/>
            <person name="Oguiza J.A."/>
            <person name="Perez G."/>
            <person name="Pisabarro A.G."/>
            <person name="Ramirez L."/>
            <person name="Santoyo F."/>
            <person name="Master E."/>
            <person name="Coutinho P.M."/>
            <person name="Henrissat B."/>
            <person name="Lombard V."/>
            <person name="Magnuson J.K."/>
            <person name="Kuees U."/>
            <person name="Hori C."/>
            <person name="Igarashi K."/>
            <person name="Samejima M."/>
            <person name="Held B.W."/>
            <person name="Barry K.W."/>
            <person name="LaButti K.M."/>
            <person name="Lapidus A."/>
            <person name="Lindquist E.A."/>
            <person name="Lucas S.M."/>
            <person name="Riley R."/>
            <person name="Salamov A.A."/>
            <person name="Hoffmeister D."/>
            <person name="Schwenk D."/>
            <person name="Hadar Y."/>
            <person name="Yarden O."/>
            <person name="de Vries R.P."/>
            <person name="Wiebenga A."/>
            <person name="Stenlid J."/>
            <person name="Eastwood D."/>
            <person name="Grigoriev I.V."/>
            <person name="Berka R.M."/>
            <person name="Blanchette R.A."/>
            <person name="Kersten P."/>
            <person name="Martinez A.T."/>
            <person name="Vicuna R."/>
            <person name="Cullen D."/>
        </authorList>
    </citation>
    <scope>NUCLEOTIDE SEQUENCE [LARGE SCALE GENOMIC DNA]</scope>
    <source>
        <strain evidence="10 11">B</strain>
    </source>
</reference>
<dbReference type="InterPro" id="IPR051763">
    <property type="entry name" value="Copper_Homeo_Regul"/>
</dbReference>
<dbReference type="GO" id="GO:0000978">
    <property type="term" value="F:RNA polymerase II cis-regulatory region sequence-specific DNA binding"/>
    <property type="evidence" value="ECO:0007669"/>
    <property type="project" value="TreeGrafter"/>
</dbReference>
<comment type="subcellular location">
    <subcellularLocation>
        <location evidence="1">Nucleus</location>
    </subcellularLocation>
</comment>
<dbReference type="GO" id="GO:0045944">
    <property type="term" value="P:positive regulation of transcription by RNA polymerase II"/>
    <property type="evidence" value="ECO:0007669"/>
    <property type="project" value="TreeGrafter"/>
</dbReference>
<dbReference type="PANTHER" id="PTHR28088">
    <property type="entry name" value="TRANSCRIPTIONAL ACTIVATOR HAA1-RELATED"/>
    <property type="match status" value="1"/>
</dbReference>
<evidence type="ECO:0000256" key="7">
    <source>
        <dbReference type="ARBA" id="ARBA00023242"/>
    </source>
</evidence>
<dbReference type="EMBL" id="KB445791">
    <property type="protein sequence ID" value="EMD41261.1"/>
    <property type="molecule type" value="Genomic_DNA"/>
</dbReference>
<evidence type="ECO:0000256" key="6">
    <source>
        <dbReference type="ARBA" id="ARBA00023163"/>
    </source>
</evidence>
<dbReference type="SUPFAM" id="SSF57879">
    <property type="entry name" value="Zinc domain conserved in yeast copper-regulated transcription factors"/>
    <property type="match status" value="1"/>
</dbReference>
<keyword evidence="11" id="KW-1185">Reference proteome</keyword>
<keyword evidence="4" id="KW-0186">Copper</keyword>
<evidence type="ECO:0000313" key="10">
    <source>
        <dbReference type="EMBL" id="EMD41261.1"/>
    </source>
</evidence>
<evidence type="ECO:0000259" key="9">
    <source>
        <dbReference type="PROSITE" id="PS50073"/>
    </source>
</evidence>
<dbReference type="PRINTS" id="PR00617">
    <property type="entry name" value="COPPERFIST"/>
</dbReference>
<dbReference type="STRING" id="914234.M2RQT6"/>
<feature type="compositionally biased region" description="Low complexity" evidence="8">
    <location>
        <begin position="251"/>
        <end position="264"/>
    </location>
</feature>
<keyword evidence="6" id="KW-0804">Transcription</keyword>
<feature type="compositionally biased region" description="Basic residues" evidence="8">
    <location>
        <begin position="205"/>
        <end position="232"/>
    </location>
</feature>
<keyword evidence="3" id="KW-0862">Zinc</keyword>
<sequence>MVFVNDKKFACESCIKGHRSSSCAHTDRPLFEIKKKGRPVSQCETCRELRKTKRMHNKCTCGTSPHETLPTGFATTSGLVQPFSSTENPAKKTMYKPRFKPIAPALPNGLRDIHAAQAGPSAAPDPRARVDTLLNPCHCKSVWDCRCRSASTPNADGLAALAQAAEFCCSQDAAALADKLDAPGGVSGKRTRDCCAPPSPPLSLRTKRHRHAPPHPHPHSHSHSHSHSHTCLHAHDDHSARGPELPPLVLTSPPASSTQSTPLSTFPPIPPLSSIMSLAADGCCCGLRCACPGCVEHRGRADAAPDVADCADGCGTCVDHAQVELSASSGSIQAQVQRSAEEKTPGQSQNFLNAFLARAAAIPPPPRAFGVPVVLPPLECGCAGGCGCPEGKCECGDGCTGCGVDSDEGAEDGPRGAAEVMFGTADALGPAACEVPGLGS</sequence>
<dbReference type="PROSITE" id="PS50073">
    <property type="entry name" value="COPPER_FIST_2"/>
    <property type="match status" value="1"/>
</dbReference>
<dbReference type="GO" id="GO:0000981">
    <property type="term" value="F:DNA-binding transcription factor activity, RNA polymerase II-specific"/>
    <property type="evidence" value="ECO:0007669"/>
    <property type="project" value="TreeGrafter"/>
</dbReference>
<dbReference type="GO" id="GO:0005507">
    <property type="term" value="F:copper ion binding"/>
    <property type="evidence" value="ECO:0007669"/>
    <property type="project" value="InterPro"/>
</dbReference>
<protein>
    <recommendedName>
        <fullName evidence="9">Copper-fist domain-containing protein</fullName>
    </recommendedName>
</protein>
<evidence type="ECO:0000313" key="11">
    <source>
        <dbReference type="Proteomes" id="UP000016930"/>
    </source>
</evidence>
<dbReference type="InterPro" id="IPR036395">
    <property type="entry name" value="Cu_fist_DNA-bd_dom_sf"/>
</dbReference>
<dbReference type="FunFam" id="3.90.430.10:FF:000001">
    <property type="entry name" value="Copper fist DNA-binding protein"/>
    <property type="match status" value="1"/>
</dbReference>
<gene>
    <name evidence="10" type="ORF">CERSUDRAFT_109864</name>
</gene>
<keyword evidence="7" id="KW-0539">Nucleus</keyword>
<evidence type="ECO:0000256" key="4">
    <source>
        <dbReference type="ARBA" id="ARBA00023008"/>
    </source>
</evidence>
<feature type="region of interest" description="Disordered" evidence="8">
    <location>
        <begin position="183"/>
        <end position="268"/>
    </location>
</feature>
<dbReference type="AlphaFoldDB" id="M2RQT6"/>
<dbReference type="Pfam" id="PF00649">
    <property type="entry name" value="Copper-fist"/>
    <property type="match status" value="1"/>
</dbReference>
<dbReference type="Proteomes" id="UP000016930">
    <property type="component" value="Unassembled WGS sequence"/>
</dbReference>
<keyword evidence="2" id="KW-0479">Metal-binding</keyword>
<evidence type="ECO:0000256" key="2">
    <source>
        <dbReference type="ARBA" id="ARBA00022723"/>
    </source>
</evidence>
<feature type="domain" description="Copper-fist" evidence="9">
    <location>
        <begin position="1"/>
        <end position="40"/>
    </location>
</feature>
<dbReference type="GO" id="GO:0006878">
    <property type="term" value="P:intracellular copper ion homeostasis"/>
    <property type="evidence" value="ECO:0007669"/>
    <property type="project" value="TreeGrafter"/>
</dbReference>
<dbReference type="GO" id="GO:0005634">
    <property type="term" value="C:nucleus"/>
    <property type="evidence" value="ECO:0007669"/>
    <property type="project" value="UniProtKB-SubCell"/>
</dbReference>
<evidence type="ECO:0000256" key="8">
    <source>
        <dbReference type="SAM" id="MobiDB-lite"/>
    </source>
</evidence>
<dbReference type="OrthoDB" id="5600085at2759"/>
<evidence type="ECO:0000256" key="3">
    <source>
        <dbReference type="ARBA" id="ARBA00022833"/>
    </source>
</evidence>
<accession>M2RQT6</accession>
<organism evidence="10 11">
    <name type="scientific">Ceriporiopsis subvermispora (strain B)</name>
    <name type="common">White-rot fungus</name>
    <name type="synonym">Gelatoporia subvermispora</name>
    <dbReference type="NCBI Taxonomy" id="914234"/>
    <lineage>
        <taxon>Eukaryota</taxon>
        <taxon>Fungi</taxon>
        <taxon>Dikarya</taxon>
        <taxon>Basidiomycota</taxon>
        <taxon>Agaricomycotina</taxon>
        <taxon>Agaricomycetes</taxon>
        <taxon>Polyporales</taxon>
        <taxon>Gelatoporiaceae</taxon>
        <taxon>Gelatoporia</taxon>
    </lineage>
</organism>
<dbReference type="Gene3D" id="3.90.430.10">
    <property type="entry name" value="Copper fist DNA-binding domain"/>
    <property type="match status" value="1"/>
</dbReference>
<proteinExistence type="predicted"/>
<dbReference type="PANTHER" id="PTHR28088:SF5">
    <property type="entry name" value="TRANSCRIPTIONAL ACTIVATOR HAA1-RELATED"/>
    <property type="match status" value="1"/>
</dbReference>
<evidence type="ECO:0000256" key="1">
    <source>
        <dbReference type="ARBA" id="ARBA00004123"/>
    </source>
</evidence>
<name>M2RQT6_CERS8</name>
<dbReference type="SMART" id="SM00412">
    <property type="entry name" value="Cu_FIST"/>
    <property type="match status" value="1"/>
</dbReference>
<keyword evidence="5" id="KW-0805">Transcription regulation</keyword>
<evidence type="ECO:0000256" key="5">
    <source>
        <dbReference type="ARBA" id="ARBA00023015"/>
    </source>
</evidence>
<dbReference type="InterPro" id="IPR001083">
    <property type="entry name" value="Cu_fist_DNA-bd_dom"/>
</dbReference>
<dbReference type="GO" id="GO:0006879">
    <property type="term" value="P:intracellular iron ion homeostasis"/>
    <property type="evidence" value="ECO:0007669"/>
    <property type="project" value="TreeGrafter"/>
</dbReference>
<dbReference type="SMART" id="SM01090">
    <property type="entry name" value="Copper-fist"/>
    <property type="match status" value="1"/>
</dbReference>
<dbReference type="HOGENOM" id="CLU_025811_1_0_1"/>